<dbReference type="GO" id="GO:0005886">
    <property type="term" value="C:plasma membrane"/>
    <property type="evidence" value="ECO:0007669"/>
    <property type="project" value="UniProtKB-SubCell"/>
</dbReference>
<organism evidence="10 11">
    <name type="scientific">Microbacterium oleivorans</name>
    <dbReference type="NCBI Taxonomy" id="273677"/>
    <lineage>
        <taxon>Bacteria</taxon>
        <taxon>Bacillati</taxon>
        <taxon>Actinomycetota</taxon>
        <taxon>Actinomycetes</taxon>
        <taxon>Micrococcales</taxon>
        <taxon>Microbacteriaceae</taxon>
        <taxon>Microbacterium</taxon>
    </lineage>
</organism>
<reference evidence="10 11" key="1">
    <citation type="submission" date="2020-06" db="EMBL/GenBank/DDBJ databases">
        <authorList>
            <person name="Jo H."/>
        </authorList>
    </citation>
    <scope>NUCLEOTIDE SEQUENCE [LARGE SCALE GENOMIC DNA]</scope>
    <source>
        <strain evidence="10 11">I46</strain>
    </source>
</reference>
<evidence type="ECO:0000256" key="7">
    <source>
        <dbReference type="RuleBase" id="RU363032"/>
    </source>
</evidence>
<feature type="transmembrane region" description="Helical" evidence="7">
    <location>
        <begin position="161"/>
        <end position="178"/>
    </location>
</feature>
<dbReference type="Proteomes" id="UP000509638">
    <property type="component" value="Chromosome"/>
</dbReference>
<dbReference type="SUPFAM" id="SSF161098">
    <property type="entry name" value="MetI-like"/>
    <property type="match status" value="1"/>
</dbReference>
<dbReference type="RefSeq" id="WP_178012497.1">
    <property type="nucleotide sequence ID" value="NZ_CP058316.1"/>
</dbReference>
<sequence length="324" mass="34454">MTFSSAPLEVEATPGGDSPVDETAESRPASGRRLLRGFLTDVPAMLSLGYIVLILLMAVFAPLIVQISGWSPYQFDQSAIDPNMGAIPIGPLGGISAEHWFGVEPGNGRDIFARIVYGAQVSMTVALSATLLTTVLGVVLGMLAGYLGGWVDTVISRVMEFLMAFPALIFMIAILSALPADNRVLLLVVVISLFGWPYLARIVRSQTLSLKEREFVESARASGASSAQIIFREILPNLSSTIIVMATLAVPGYVGTEAGLSFLGVGVVPPTPSWGQMIASAAPWYAVDPMYFLIPGAFLFLLVLSFTTLGDRIRAIVGSAEVRA</sequence>
<dbReference type="InterPro" id="IPR025966">
    <property type="entry name" value="OppC_N"/>
</dbReference>
<name>A0A7D5EXX8_9MICO</name>
<dbReference type="Pfam" id="PF12911">
    <property type="entry name" value="OppC_N"/>
    <property type="match status" value="1"/>
</dbReference>
<proteinExistence type="inferred from homology"/>
<evidence type="ECO:0000256" key="5">
    <source>
        <dbReference type="ARBA" id="ARBA00022989"/>
    </source>
</evidence>
<feature type="transmembrane region" description="Helical" evidence="7">
    <location>
        <begin position="234"/>
        <end position="254"/>
    </location>
</feature>
<comment type="subcellular location">
    <subcellularLocation>
        <location evidence="1 7">Cell membrane</location>
        <topology evidence="1 7">Multi-pass membrane protein</topology>
    </subcellularLocation>
</comment>
<evidence type="ECO:0000256" key="1">
    <source>
        <dbReference type="ARBA" id="ARBA00004651"/>
    </source>
</evidence>
<feature type="transmembrane region" description="Helical" evidence="7">
    <location>
        <begin position="290"/>
        <end position="309"/>
    </location>
</feature>
<evidence type="ECO:0000256" key="8">
    <source>
        <dbReference type="SAM" id="MobiDB-lite"/>
    </source>
</evidence>
<dbReference type="InterPro" id="IPR035906">
    <property type="entry name" value="MetI-like_sf"/>
</dbReference>
<feature type="transmembrane region" description="Helical" evidence="7">
    <location>
        <begin position="42"/>
        <end position="65"/>
    </location>
</feature>
<evidence type="ECO:0000256" key="4">
    <source>
        <dbReference type="ARBA" id="ARBA00022692"/>
    </source>
</evidence>
<dbReference type="GO" id="GO:0055085">
    <property type="term" value="P:transmembrane transport"/>
    <property type="evidence" value="ECO:0007669"/>
    <property type="project" value="InterPro"/>
</dbReference>
<feature type="region of interest" description="Disordered" evidence="8">
    <location>
        <begin position="1"/>
        <end position="28"/>
    </location>
</feature>
<dbReference type="Pfam" id="PF00528">
    <property type="entry name" value="BPD_transp_1"/>
    <property type="match status" value="1"/>
</dbReference>
<dbReference type="PANTHER" id="PTHR43386:SF1">
    <property type="entry name" value="D,D-DIPEPTIDE TRANSPORT SYSTEM PERMEASE PROTEIN DDPC-RELATED"/>
    <property type="match status" value="1"/>
</dbReference>
<keyword evidence="3" id="KW-1003">Cell membrane</keyword>
<comment type="similarity">
    <text evidence="7">Belongs to the binding-protein-dependent transport system permease family.</text>
</comment>
<dbReference type="Gene3D" id="1.10.3720.10">
    <property type="entry name" value="MetI-like"/>
    <property type="match status" value="1"/>
</dbReference>
<keyword evidence="4 7" id="KW-0812">Transmembrane</keyword>
<keyword evidence="6 7" id="KW-0472">Membrane</keyword>
<evidence type="ECO:0000256" key="3">
    <source>
        <dbReference type="ARBA" id="ARBA00022475"/>
    </source>
</evidence>
<evidence type="ECO:0000313" key="11">
    <source>
        <dbReference type="Proteomes" id="UP000509638"/>
    </source>
</evidence>
<dbReference type="PROSITE" id="PS50928">
    <property type="entry name" value="ABC_TM1"/>
    <property type="match status" value="1"/>
</dbReference>
<feature type="transmembrane region" description="Helical" evidence="7">
    <location>
        <begin position="125"/>
        <end position="149"/>
    </location>
</feature>
<dbReference type="AlphaFoldDB" id="A0A7D5EXX8"/>
<feature type="transmembrane region" description="Helical" evidence="7">
    <location>
        <begin position="184"/>
        <end position="203"/>
    </location>
</feature>
<dbReference type="PANTHER" id="PTHR43386">
    <property type="entry name" value="OLIGOPEPTIDE TRANSPORT SYSTEM PERMEASE PROTEIN APPC"/>
    <property type="match status" value="1"/>
</dbReference>
<dbReference type="InterPro" id="IPR050366">
    <property type="entry name" value="BP-dependent_transpt_permease"/>
</dbReference>
<evidence type="ECO:0000259" key="9">
    <source>
        <dbReference type="PROSITE" id="PS50928"/>
    </source>
</evidence>
<keyword evidence="2 7" id="KW-0813">Transport</keyword>
<gene>
    <name evidence="10" type="ORF">HW566_09905</name>
</gene>
<feature type="domain" description="ABC transmembrane type-1" evidence="9">
    <location>
        <begin position="119"/>
        <end position="310"/>
    </location>
</feature>
<evidence type="ECO:0000313" key="10">
    <source>
        <dbReference type="EMBL" id="QLD12050.1"/>
    </source>
</evidence>
<evidence type="ECO:0000256" key="2">
    <source>
        <dbReference type="ARBA" id="ARBA00022448"/>
    </source>
</evidence>
<keyword evidence="5 7" id="KW-1133">Transmembrane helix</keyword>
<dbReference type="InterPro" id="IPR000515">
    <property type="entry name" value="MetI-like"/>
</dbReference>
<protein>
    <submittedName>
        <fullName evidence="10">ABC transporter permease</fullName>
    </submittedName>
</protein>
<evidence type="ECO:0000256" key="6">
    <source>
        <dbReference type="ARBA" id="ARBA00023136"/>
    </source>
</evidence>
<dbReference type="CDD" id="cd06261">
    <property type="entry name" value="TM_PBP2"/>
    <property type="match status" value="1"/>
</dbReference>
<dbReference type="EMBL" id="CP058316">
    <property type="protein sequence ID" value="QLD12050.1"/>
    <property type="molecule type" value="Genomic_DNA"/>
</dbReference>
<accession>A0A7D5EXX8</accession>